<name>A0A5P9VIT4_9BETA</name>
<sequence>MTRKIIAPYHLSYKNFFHDLTSQFFFHMSRVDTSRMKYLRWLKSHQWSHARWKNQRHSTFQLSS</sequence>
<evidence type="ECO:0000313" key="2">
    <source>
        <dbReference type="EMBL" id="QFX63838.1"/>
    </source>
</evidence>
<evidence type="ECO:0000313" key="1">
    <source>
        <dbReference type="EMBL" id="QFX53675.1"/>
    </source>
</evidence>
<proteinExistence type="predicted"/>
<dbReference type="EMBL" id="KY315558">
    <property type="protein sequence ID" value="QFX63838.1"/>
    <property type="molecule type" value="Genomic_DNA"/>
</dbReference>
<reference evidence="1" key="1">
    <citation type="journal article" date="2018" name="BMC Genomics">
        <title>Comparative genomic, transcriptomic, and proteomic reannotation of human herpesvirus 6.</title>
        <authorList>
            <person name="Greninger A.L."/>
            <person name="Knudsen G.M."/>
            <person name="Roychoudhury P."/>
            <person name="Hanson D.J."/>
            <person name="Sedlak R.H."/>
            <person name="Xie H."/>
            <person name="Guan J."/>
            <person name="Nguyen T."/>
            <person name="Peddu V."/>
            <person name="Boeckh M."/>
            <person name="Huang M.L."/>
            <person name="Cook L."/>
            <person name="Depledge D.P."/>
            <person name="Zerr D.M."/>
            <person name="Koelle D.M."/>
            <person name="Gantt S."/>
            <person name="Yoshikawa T."/>
            <person name="Caserta M."/>
            <person name="Hill J.A."/>
            <person name="Jerome K.R."/>
        </authorList>
    </citation>
    <scope>NUCLEOTIDE SEQUENCE</scope>
    <source>
        <strain evidence="1">JHPT-D12</strain>
        <strain evidence="2">JHPT-G1</strain>
    </source>
</reference>
<protein>
    <submittedName>
        <fullName evidence="1">Uncharacterized protein</fullName>
    </submittedName>
</protein>
<dbReference type="EMBL" id="KY315555">
    <property type="protein sequence ID" value="QFX53675.1"/>
    <property type="molecule type" value="Genomic_DNA"/>
</dbReference>
<accession>A0A5P9VIT4</accession>
<organism evidence="1">
    <name type="scientific">Human betaherpesvirus 6</name>
    <dbReference type="NCBI Taxonomy" id="10368"/>
    <lineage>
        <taxon>Viruses</taxon>
        <taxon>Duplodnaviria</taxon>
        <taxon>Heunggongvirae</taxon>
        <taxon>Peploviricota</taxon>
        <taxon>Herviviricetes</taxon>
        <taxon>Herpesvirales</taxon>
        <taxon>Orthoherpesviridae</taxon>
        <taxon>Betaherpesvirinae</taxon>
        <taxon>Roseolovirus</taxon>
    </lineage>
</organism>